<dbReference type="RefSeq" id="WP_093359914.1">
    <property type="nucleotide sequence ID" value="NZ_FOLG01000002.1"/>
</dbReference>
<gene>
    <name evidence="6" type="ORF">SAMN04488094_102591</name>
</gene>
<dbReference type="Gene3D" id="3.40.50.2300">
    <property type="match status" value="2"/>
</dbReference>
<keyword evidence="2" id="KW-0805">Transcription regulation</keyword>
<dbReference type="InterPro" id="IPR046335">
    <property type="entry name" value="LacI/GalR-like_sensor"/>
</dbReference>
<keyword evidence="3" id="KW-0238">DNA-binding</keyword>
<protein>
    <submittedName>
        <fullName evidence="6">Transcriptional regulator, LacI family</fullName>
    </submittedName>
</protein>
<accession>A0A1I1GHW7</accession>
<evidence type="ECO:0000256" key="1">
    <source>
        <dbReference type="ARBA" id="ARBA00022491"/>
    </source>
</evidence>
<dbReference type="GO" id="GO:0003700">
    <property type="term" value="F:DNA-binding transcription factor activity"/>
    <property type="evidence" value="ECO:0007669"/>
    <property type="project" value="TreeGrafter"/>
</dbReference>
<reference evidence="6 7" key="1">
    <citation type="submission" date="2016-10" db="EMBL/GenBank/DDBJ databases">
        <authorList>
            <person name="de Groot N.N."/>
        </authorList>
    </citation>
    <scope>NUCLEOTIDE SEQUENCE [LARGE SCALE GENOMIC DNA]</scope>
    <source>
        <strain evidence="6 7">DSM 19548</strain>
    </source>
</reference>
<dbReference type="STRING" id="441112.SAMN04488094_102591"/>
<dbReference type="AlphaFoldDB" id="A0A1I1GHW7"/>
<organism evidence="6 7">
    <name type="scientific">Tropicimonas isoalkanivorans</name>
    <dbReference type="NCBI Taxonomy" id="441112"/>
    <lineage>
        <taxon>Bacteria</taxon>
        <taxon>Pseudomonadati</taxon>
        <taxon>Pseudomonadota</taxon>
        <taxon>Alphaproteobacteria</taxon>
        <taxon>Rhodobacterales</taxon>
        <taxon>Roseobacteraceae</taxon>
        <taxon>Tropicimonas</taxon>
    </lineage>
</organism>
<keyword evidence="1" id="KW-0678">Repressor</keyword>
<dbReference type="PROSITE" id="PS50932">
    <property type="entry name" value="HTH_LACI_2"/>
    <property type="match status" value="1"/>
</dbReference>
<dbReference type="GO" id="GO:0000976">
    <property type="term" value="F:transcription cis-regulatory region binding"/>
    <property type="evidence" value="ECO:0007669"/>
    <property type="project" value="TreeGrafter"/>
</dbReference>
<name>A0A1I1GHW7_9RHOB</name>
<dbReference type="EMBL" id="FOLG01000002">
    <property type="protein sequence ID" value="SFC11377.1"/>
    <property type="molecule type" value="Genomic_DNA"/>
</dbReference>
<keyword evidence="7" id="KW-1185">Reference proteome</keyword>
<dbReference type="PANTHER" id="PTHR30146:SF148">
    <property type="entry name" value="HTH-TYPE TRANSCRIPTIONAL REPRESSOR PURR-RELATED"/>
    <property type="match status" value="1"/>
</dbReference>
<dbReference type="InterPro" id="IPR028082">
    <property type="entry name" value="Peripla_BP_I"/>
</dbReference>
<dbReference type="SUPFAM" id="SSF47413">
    <property type="entry name" value="lambda repressor-like DNA-binding domains"/>
    <property type="match status" value="1"/>
</dbReference>
<dbReference type="CDD" id="cd06284">
    <property type="entry name" value="PBP1_LacI-like"/>
    <property type="match status" value="1"/>
</dbReference>
<sequence length="346" mass="37491">MTRRAPSIRDVALAAGVSTATVSRTLSAPELVSEKTRESVFEAIRETGYRLNVTARNLRRRKTGAIAVLVPNLSNPFFSRILSGIAEVMSENGFNVLITDTSPLSPDEHRFPEYFSLNQTDGLIVLDGMLSRDLLLNRGAPESRAPMVFACEWIEDIARPRVSVDNREGSALAVQHLAALGHRRIGHIGGPPDNVLTIARKQGTRDALQAAGLPCRAEWVYDGDFTLQSGATAAAHWMASPDRPTAVTCASDEMAMGFIAELYRHGVSVPAEVSVVGFDDLEIAAHFVPPLTTIHQPRADIGRAAARMLLERMATPPQDRNREPVPQVVLPVALVERLSTAPLAGP</sequence>
<proteinExistence type="predicted"/>
<feature type="domain" description="HTH lacI-type" evidence="5">
    <location>
        <begin position="6"/>
        <end position="60"/>
    </location>
</feature>
<dbReference type="OrthoDB" id="8433438at2"/>
<dbReference type="InterPro" id="IPR010982">
    <property type="entry name" value="Lambda_DNA-bd_dom_sf"/>
</dbReference>
<evidence type="ECO:0000256" key="2">
    <source>
        <dbReference type="ARBA" id="ARBA00023015"/>
    </source>
</evidence>
<keyword evidence="4" id="KW-0804">Transcription</keyword>
<dbReference type="SUPFAM" id="SSF53822">
    <property type="entry name" value="Periplasmic binding protein-like I"/>
    <property type="match status" value="1"/>
</dbReference>
<dbReference type="Gene3D" id="1.10.260.40">
    <property type="entry name" value="lambda repressor-like DNA-binding domains"/>
    <property type="match status" value="1"/>
</dbReference>
<evidence type="ECO:0000313" key="6">
    <source>
        <dbReference type="EMBL" id="SFC11377.1"/>
    </source>
</evidence>
<evidence type="ECO:0000313" key="7">
    <source>
        <dbReference type="Proteomes" id="UP000198728"/>
    </source>
</evidence>
<dbReference type="InterPro" id="IPR000843">
    <property type="entry name" value="HTH_LacI"/>
</dbReference>
<dbReference type="Pfam" id="PF13377">
    <property type="entry name" value="Peripla_BP_3"/>
    <property type="match status" value="1"/>
</dbReference>
<dbReference type="Proteomes" id="UP000198728">
    <property type="component" value="Unassembled WGS sequence"/>
</dbReference>
<evidence type="ECO:0000256" key="4">
    <source>
        <dbReference type="ARBA" id="ARBA00023163"/>
    </source>
</evidence>
<evidence type="ECO:0000256" key="3">
    <source>
        <dbReference type="ARBA" id="ARBA00023125"/>
    </source>
</evidence>
<dbReference type="SMART" id="SM00354">
    <property type="entry name" value="HTH_LACI"/>
    <property type="match status" value="1"/>
</dbReference>
<dbReference type="PANTHER" id="PTHR30146">
    <property type="entry name" value="LACI-RELATED TRANSCRIPTIONAL REPRESSOR"/>
    <property type="match status" value="1"/>
</dbReference>
<evidence type="ECO:0000259" key="5">
    <source>
        <dbReference type="PROSITE" id="PS50932"/>
    </source>
</evidence>
<dbReference type="CDD" id="cd01392">
    <property type="entry name" value="HTH_LacI"/>
    <property type="match status" value="1"/>
</dbReference>
<dbReference type="Pfam" id="PF00356">
    <property type="entry name" value="LacI"/>
    <property type="match status" value="1"/>
</dbReference>